<keyword evidence="5 6" id="KW-0464">Manganese</keyword>
<keyword evidence="11" id="KW-1185">Reference proteome</keyword>
<sequence length="648" mass="66523">MMAGVTSVPEDPSARRRPRRAPASLAPVGAAPASPAVTAARVLVQALAALGVRDVVLAPGSRSAPLAYAVADAARPDDERPAGAPALRLHVRVDERDAAFLALGLAKASAHAGQRGPGPARPVAVVTTSGTAVANLHPAVLEAHHAGLPLVLLTADRPHELRGTGANQTTEQAHLFTSSVRLAVDVPAPTGRAGEDRDLRRVVSRAVAAATGARSGDPGPVHLDLAFRDPLVPGDEPWPASSDAGLTHVAARAQPSEHASALTGAHPVVVDPVDAGGEYRAAASRRARGAVPTVVVAGDGAGPGAARLAEANGWPLLAEPSSGARQGPNAVGAYRLLLADDRLGGRVGRVVVLGRPTLSRPVQALLARPDVDVLVVAPRGTDWPDAARNASQVLLEVPWRMRQGRVGAPAGWLDAWRTADAAAQDVLAGVLDTPEDARRSRSGPRVSGWALARAVARASAPDDVLVVGSSSPVRDLDLVARWDLAPLVLANRGLAGIDGTIATATGVALALPTRRVRAYLGDLTFLHDVGGLLRGPGEPAADLQIVVANDDGGSVFTTLEPGAPEHTDVFERVFATPHGVDVAALCAAYGVRHTRVVDTDGLLPALAAPGTGTSVVEVRVDRAHRRSLTERVEVEVAAAVDKALSPLS</sequence>
<dbReference type="HAMAP" id="MF_01659">
    <property type="entry name" value="MenD"/>
    <property type="match status" value="1"/>
</dbReference>
<evidence type="ECO:0000313" key="10">
    <source>
        <dbReference type="EMBL" id="GIG38908.1"/>
    </source>
</evidence>
<dbReference type="PANTHER" id="PTHR42916">
    <property type="entry name" value="2-SUCCINYL-5-ENOLPYRUVYL-6-HYDROXY-3-CYCLOHEXENE-1-CARBOXYLATE SYNTHASE"/>
    <property type="match status" value="1"/>
</dbReference>
<dbReference type="Gene3D" id="3.40.50.1220">
    <property type="entry name" value="TPP-binding domain"/>
    <property type="match status" value="1"/>
</dbReference>
<feature type="region of interest" description="Disordered" evidence="7">
    <location>
        <begin position="1"/>
        <end position="33"/>
    </location>
</feature>
<evidence type="ECO:0000256" key="5">
    <source>
        <dbReference type="ARBA" id="ARBA00023211"/>
    </source>
</evidence>
<dbReference type="Pfam" id="PF02775">
    <property type="entry name" value="TPP_enzyme_C"/>
    <property type="match status" value="1"/>
</dbReference>
<dbReference type="InterPro" id="IPR029061">
    <property type="entry name" value="THDP-binding"/>
</dbReference>
<comment type="cofactor">
    <cofactor evidence="6">
        <name>thiamine diphosphate</name>
        <dbReference type="ChEBI" id="CHEBI:58937"/>
    </cofactor>
    <text evidence="6">Binds 1 thiamine pyrophosphate per subunit.</text>
</comment>
<keyword evidence="6" id="KW-0474">Menaquinone biosynthesis</keyword>
<dbReference type="Pfam" id="PF02776">
    <property type="entry name" value="TPP_enzyme_N"/>
    <property type="match status" value="1"/>
</dbReference>
<dbReference type="PANTHER" id="PTHR42916:SF1">
    <property type="entry name" value="PROTEIN PHYLLO, CHLOROPLASTIC"/>
    <property type="match status" value="1"/>
</dbReference>
<evidence type="ECO:0000259" key="9">
    <source>
        <dbReference type="Pfam" id="PF02776"/>
    </source>
</evidence>
<comment type="catalytic activity">
    <reaction evidence="6">
        <text>isochorismate + 2-oxoglutarate + H(+) = 5-enolpyruvoyl-6-hydroxy-2-succinyl-cyclohex-3-ene-1-carboxylate + CO2</text>
        <dbReference type="Rhea" id="RHEA:25593"/>
        <dbReference type="ChEBI" id="CHEBI:15378"/>
        <dbReference type="ChEBI" id="CHEBI:16526"/>
        <dbReference type="ChEBI" id="CHEBI:16810"/>
        <dbReference type="ChEBI" id="CHEBI:29780"/>
        <dbReference type="ChEBI" id="CHEBI:58818"/>
        <dbReference type="EC" id="2.2.1.9"/>
    </reaction>
</comment>
<keyword evidence="2 6" id="KW-0479">Metal-binding</keyword>
<evidence type="ECO:0000313" key="11">
    <source>
        <dbReference type="Proteomes" id="UP000614741"/>
    </source>
</evidence>
<dbReference type="InterPro" id="IPR012001">
    <property type="entry name" value="Thiamin_PyroP_enz_TPP-bd_dom"/>
</dbReference>
<dbReference type="RefSeq" id="WP_203671154.1">
    <property type="nucleotide sequence ID" value="NZ_BONP01000003.1"/>
</dbReference>
<keyword evidence="3 6" id="KW-0460">Magnesium</keyword>
<reference evidence="10 11" key="1">
    <citation type="submission" date="2021-01" db="EMBL/GenBank/DDBJ databases">
        <title>Whole genome shotgun sequence of Cellulomonas phragmiteti NBRC 110785.</title>
        <authorList>
            <person name="Komaki H."/>
            <person name="Tamura T."/>
        </authorList>
    </citation>
    <scope>NUCLEOTIDE SEQUENCE [LARGE SCALE GENOMIC DNA]</scope>
    <source>
        <strain evidence="10 11">NBRC 110785</strain>
    </source>
</reference>
<feature type="compositionally biased region" description="Low complexity" evidence="7">
    <location>
        <begin position="21"/>
        <end position="33"/>
    </location>
</feature>
<dbReference type="SUPFAM" id="SSF52518">
    <property type="entry name" value="Thiamin diphosphate-binding fold (THDP-binding)"/>
    <property type="match status" value="2"/>
</dbReference>
<comment type="pathway">
    <text evidence="6">Quinol/quinone metabolism; 1,4-dihydroxy-2-naphthoate biosynthesis; 1,4-dihydroxy-2-naphthoate from chorismate: step 2/7.</text>
</comment>
<evidence type="ECO:0000256" key="1">
    <source>
        <dbReference type="ARBA" id="ARBA00022679"/>
    </source>
</evidence>
<dbReference type="InterPro" id="IPR011766">
    <property type="entry name" value="TPP_enzyme_TPP-bd"/>
</dbReference>
<dbReference type="EC" id="2.2.1.9" evidence="6"/>
<dbReference type="CDD" id="cd02009">
    <property type="entry name" value="TPP_SHCHC_synthase"/>
    <property type="match status" value="1"/>
</dbReference>
<dbReference type="InterPro" id="IPR004433">
    <property type="entry name" value="MenaQ_synth_MenD"/>
</dbReference>
<dbReference type="Gene3D" id="3.40.50.970">
    <property type="match status" value="2"/>
</dbReference>
<comment type="function">
    <text evidence="6">Catalyzes the thiamine diphosphate-dependent decarboxylation of 2-oxoglutarate and the subsequent addition of the resulting succinic semialdehyde-thiamine pyrophosphate anion to isochorismate to yield 2-succinyl-5-enolpyruvyl-6-hydroxy-3-cyclohexene-1-carboxylate (SEPHCHC).</text>
</comment>
<feature type="domain" description="Thiamine pyrophosphate enzyme N-terminal TPP-binding" evidence="9">
    <location>
        <begin position="38"/>
        <end position="172"/>
    </location>
</feature>
<comment type="cofactor">
    <cofactor evidence="6">
        <name>Mg(2+)</name>
        <dbReference type="ChEBI" id="CHEBI:18420"/>
    </cofactor>
    <cofactor evidence="6">
        <name>Mn(2+)</name>
        <dbReference type="ChEBI" id="CHEBI:29035"/>
    </cofactor>
</comment>
<gene>
    <name evidence="6 10" type="primary">menD</name>
    <name evidence="10" type="ORF">Cph01nite_06700</name>
</gene>
<dbReference type="NCBIfam" id="TIGR00173">
    <property type="entry name" value="menD"/>
    <property type="match status" value="1"/>
</dbReference>
<keyword evidence="4 6" id="KW-0786">Thiamine pyrophosphate</keyword>
<dbReference type="CDD" id="cd07037">
    <property type="entry name" value="TPP_PYR_MenD"/>
    <property type="match status" value="1"/>
</dbReference>
<comment type="similarity">
    <text evidence="6">Belongs to the TPP enzyme family. MenD subfamily.</text>
</comment>
<comment type="pathway">
    <text evidence="6">Quinol/quinone metabolism; menaquinone biosynthesis.</text>
</comment>
<evidence type="ECO:0000256" key="7">
    <source>
        <dbReference type="SAM" id="MobiDB-lite"/>
    </source>
</evidence>
<dbReference type="Proteomes" id="UP000614741">
    <property type="component" value="Unassembled WGS sequence"/>
</dbReference>
<dbReference type="EMBL" id="BONP01000003">
    <property type="protein sequence ID" value="GIG38908.1"/>
    <property type="molecule type" value="Genomic_DNA"/>
</dbReference>
<feature type="domain" description="Thiamine pyrophosphate enzyme TPP-binding" evidence="8">
    <location>
        <begin position="491"/>
        <end position="617"/>
    </location>
</feature>
<name>A0ABQ4DHV1_9CELL</name>
<evidence type="ECO:0000256" key="4">
    <source>
        <dbReference type="ARBA" id="ARBA00023052"/>
    </source>
</evidence>
<keyword evidence="1 6" id="KW-0808">Transferase</keyword>
<protein>
    <recommendedName>
        <fullName evidence="6">2-succinyl-5-enolpyruvyl-6-hydroxy-3-cyclohexene-1-carboxylate synthase</fullName>
        <shortName evidence="6">SEPHCHC synthase</shortName>
        <ecNumber evidence="6">2.2.1.9</ecNumber>
    </recommendedName>
    <alternativeName>
        <fullName evidence="6">Menaquinone biosynthesis protein MenD</fullName>
    </alternativeName>
</protein>
<evidence type="ECO:0000259" key="8">
    <source>
        <dbReference type="Pfam" id="PF02775"/>
    </source>
</evidence>
<evidence type="ECO:0000256" key="6">
    <source>
        <dbReference type="HAMAP-Rule" id="MF_01659"/>
    </source>
</evidence>
<organism evidence="10 11">
    <name type="scientific">Cellulomonas phragmiteti</name>
    <dbReference type="NCBI Taxonomy" id="478780"/>
    <lineage>
        <taxon>Bacteria</taxon>
        <taxon>Bacillati</taxon>
        <taxon>Actinomycetota</taxon>
        <taxon>Actinomycetes</taxon>
        <taxon>Micrococcales</taxon>
        <taxon>Cellulomonadaceae</taxon>
        <taxon>Cellulomonas</taxon>
    </lineage>
</organism>
<evidence type="ECO:0000256" key="3">
    <source>
        <dbReference type="ARBA" id="ARBA00022842"/>
    </source>
</evidence>
<accession>A0ABQ4DHV1</accession>
<proteinExistence type="inferred from homology"/>
<evidence type="ECO:0000256" key="2">
    <source>
        <dbReference type="ARBA" id="ARBA00022723"/>
    </source>
</evidence>
<comment type="caution">
    <text evidence="10">The sequence shown here is derived from an EMBL/GenBank/DDBJ whole genome shotgun (WGS) entry which is preliminary data.</text>
</comment>
<comment type="subunit">
    <text evidence="6">Homodimer.</text>
</comment>